<proteinExistence type="predicted"/>
<keyword evidence="2" id="KW-1185">Reference proteome</keyword>
<evidence type="ECO:0000313" key="2">
    <source>
        <dbReference type="Proteomes" id="UP000050280"/>
    </source>
</evidence>
<name>A0A0P7AY23_9FLAO</name>
<dbReference type="AlphaFoldDB" id="A0A0P7AY23"/>
<comment type="caution">
    <text evidence="1">The sequence shown here is derived from an EMBL/GenBank/DDBJ whole genome shotgun (WGS) entry which is preliminary data.</text>
</comment>
<accession>A0A0P7AY23</accession>
<organism evidence="1 2">
    <name type="scientific">Croceitalea dokdonensis DOKDO 023</name>
    <dbReference type="NCBI Taxonomy" id="1300341"/>
    <lineage>
        <taxon>Bacteria</taxon>
        <taxon>Pseudomonadati</taxon>
        <taxon>Bacteroidota</taxon>
        <taxon>Flavobacteriia</taxon>
        <taxon>Flavobacteriales</taxon>
        <taxon>Flavobacteriaceae</taxon>
        <taxon>Croceitalea</taxon>
    </lineage>
</organism>
<dbReference type="EMBL" id="LDJX01000011">
    <property type="protein sequence ID" value="KPM30312.1"/>
    <property type="molecule type" value="Genomic_DNA"/>
</dbReference>
<reference evidence="1 2" key="1">
    <citation type="submission" date="2015-09" db="EMBL/GenBank/DDBJ databases">
        <title>Genome sequence of the marine flavobacterium Croceitalea dokdonensis DOKDO 023 that contains proton- and sodium-pumping rhodopsins.</title>
        <authorList>
            <person name="Kwon S.-K."/>
            <person name="Lee H.K."/>
            <person name="Kwak M.-J."/>
            <person name="Kim J.F."/>
        </authorList>
    </citation>
    <scope>NUCLEOTIDE SEQUENCE [LARGE SCALE GENOMIC DNA]</scope>
    <source>
        <strain evidence="1 2">DOKDO 023</strain>
    </source>
</reference>
<protein>
    <submittedName>
        <fullName evidence="1">Uncharacterized protein</fullName>
    </submittedName>
</protein>
<dbReference type="Proteomes" id="UP000050280">
    <property type="component" value="Unassembled WGS sequence"/>
</dbReference>
<gene>
    <name evidence="1" type="ORF">I595_3608</name>
</gene>
<sequence>MLVSAELYMPMYILLKFPQCKTARNSPPQEIIKGLIPS</sequence>
<evidence type="ECO:0000313" key="1">
    <source>
        <dbReference type="EMBL" id="KPM30312.1"/>
    </source>
</evidence>
<dbReference type="STRING" id="1300341.I595_3608"/>